<dbReference type="AlphaFoldDB" id="A0A087TS30"/>
<feature type="signal peptide" evidence="1">
    <location>
        <begin position="1"/>
        <end position="23"/>
    </location>
</feature>
<feature type="non-terminal residue" evidence="2">
    <location>
        <position position="74"/>
    </location>
</feature>
<dbReference type="OrthoDB" id="10333475at2759"/>
<gene>
    <name evidence="2" type="ORF">X975_02328</name>
</gene>
<evidence type="ECO:0000256" key="1">
    <source>
        <dbReference type="SAM" id="SignalP"/>
    </source>
</evidence>
<name>A0A087TS30_STEMI</name>
<organism evidence="2 3">
    <name type="scientific">Stegodyphus mimosarum</name>
    <name type="common">African social velvet spider</name>
    <dbReference type="NCBI Taxonomy" id="407821"/>
    <lineage>
        <taxon>Eukaryota</taxon>
        <taxon>Metazoa</taxon>
        <taxon>Ecdysozoa</taxon>
        <taxon>Arthropoda</taxon>
        <taxon>Chelicerata</taxon>
        <taxon>Arachnida</taxon>
        <taxon>Araneae</taxon>
        <taxon>Araneomorphae</taxon>
        <taxon>Entelegynae</taxon>
        <taxon>Eresoidea</taxon>
        <taxon>Eresidae</taxon>
        <taxon>Stegodyphus</taxon>
    </lineage>
</organism>
<protein>
    <submittedName>
        <fullName evidence="2">Uncharacterized protein</fullName>
    </submittedName>
</protein>
<feature type="chain" id="PRO_5001829975" evidence="1">
    <location>
        <begin position="24"/>
        <end position="74"/>
    </location>
</feature>
<evidence type="ECO:0000313" key="3">
    <source>
        <dbReference type="Proteomes" id="UP000054359"/>
    </source>
</evidence>
<sequence>MNSLKFIFALGCMALLTIHQIGANQETCKAVIEDVISVFKEQSEDGGCFKKSLEVFELDPKYWEQWDVVKDIMV</sequence>
<proteinExistence type="predicted"/>
<keyword evidence="3" id="KW-1185">Reference proteome</keyword>
<accession>A0A087TS30</accession>
<dbReference type="Proteomes" id="UP000054359">
    <property type="component" value="Unassembled WGS sequence"/>
</dbReference>
<keyword evidence="1" id="KW-0732">Signal</keyword>
<evidence type="ECO:0000313" key="2">
    <source>
        <dbReference type="EMBL" id="KFM67919.1"/>
    </source>
</evidence>
<reference evidence="2 3" key="1">
    <citation type="submission" date="2013-11" db="EMBL/GenBank/DDBJ databases">
        <title>Genome sequencing of Stegodyphus mimosarum.</title>
        <authorList>
            <person name="Bechsgaard J."/>
        </authorList>
    </citation>
    <scope>NUCLEOTIDE SEQUENCE [LARGE SCALE GENOMIC DNA]</scope>
</reference>
<dbReference type="EMBL" id="KK116495">
    <property type="protein sequence ID" value="KFM67919.1"/>
    <property type="molecule type" value="Genomic_DNA"/>
</dbReference>